<reference evidence="4" key="1">
    <citation type="journal article" date="2019" name="Int. J. Syst. Evol. Microbiol.">
        <title>The Global Catalogue of Microorganisms (GCM) 10K type strain sequencing project: providing services to taxonomists for standard genome sequencing and annotation.</title>
        <authorList>
            <consortium name="The Broad Institute Genomics Platform"/>
            <consortium name="The Broad Institute Genome Sequencing Center for Infectious Disease"/>
            <person name="Wu L."/>
            <person name="Ma J."/>
        </authorList>
    </citation>
    <scope>NUCLEOTIDE SEQUENCE [LARGE SCALE GENOMIC DNA]</scope>
    <source>
        <strain evidence="4">JCM 9918</strain>
    </source>
</reference>
<gene>
    <name evidence="3" type="ORF">ACFQGO_07585</name>
</gene>
<sequence>MSHRTRSARTLPVAAVLLAAAATAGPSAVTPTSEATVSQPPVRPSAQRQAKVTRPVVLAAPDLGGGDVLVRQDGTRGSRVLEFPGAGTGDGGALVVAVRCHGEGRLAVRLRPLGVGFPVECRAGDVDTVQNEFAVSRARDAGTVAITATAVAPGSLRWSLTVGRGAPTAAALTP</sequence>
<dbReference type="EMBL" id="JBHSNZ010000004">
    <property type="protein sequence ID" value="MFC5807372.1"/>
    <property type="molecule type" value="Genomic_DNA"/>
</dbReference>
<evidence type="ECO:0000256" key="2">
    <source>
        <dbReference type="SAM" id="SignalP"/>
    </source>
</evidence>
<evidence type="ECO:0008006" key="5">
    <source>
        <dbReference type="Google" id="ProtNLM"/>
    </source>
</evidence>
<evidence type="ECO:0000256" key="1">
    <source>
        <dbReference type="SAM" id="MobiDB-lite"/>
    </source>
</evidence>
<comment type="caution">
    <text evidence="3">The sequence shown here is derived from an EMBL/GenBank/DDBJ whole genome shotgun (WGS) entry which is preliminary data.</text>
</comment>
<keyword evidence="2" id="KW-0732">Signal</keyword>
<dbReference type="Proteomes" id="UP001596112">
    <property type="component" value="Unassembled WGS sequence"/>
</dbReference>
<protein>
    <recommendedName>
        <fullName evidence="5">Secreted protein</fullName>
    </recommendedName>
</protein>
<proteinExistence type="predicted"/>
<feature type="chain" id="PRO_5045967711" description="Secreted protein" evidence="2">
    <location>
        <begin position="25"/>
        <end position="174"/>
    </location>
</feature>
<evidence type="ECO:0000313" key="4">
    <source>
        <dbReference type="Proteomes" id="UP001596112"/>
    </source>
</evidence>
<accession>A0ABW1B2I2</accession>
<organism evidence="3 4">
    <name type="scientific">Streptomyces heilongjiangensis</name>
    <dbReference type="NCBI Taxonomy" id="945052"/>
    <lineage>
        <taxon>Bacteria</taxon>
        <taxon>Bacillati</taxon>
        <taxon>Actinomycetota</taxon>
        <taxon>Actinomycetes</taxon>
        <taxon>Kitasatosporales</taxon>
        <taxon>Streptomycetaceae</taxon>
        <taxon>Streptomyces</taxon>
    </lineage>
</organism>
<feature type="region of interest" description="Disordered" evidence="1">
    <location>
        <begin position="27"/>
        <end position="53"/>
    </location>
</feature>
<evidence type="ECO:0000313" key="3">
    <source>
        <dbReference type="EMBL" id="MFC5807372.1"/>
    </source>
</evidence>
<keyword evidence="4" id="KW-1185">Reference proteome</keyword>
<name>A0ABW1B2I2_9ACTN</name>
<feature type="signal peptide" evidence="2">
    <location>
        <begin position="1"/>
        <end position="24"/>
    </location>
</feature>
<dbReference type="RefSeq" id="WP_236579816.1">
    <property type="nucleotide sequence ID" value="NZ_JAQOSL010000006.1"/>
</dbReference>